<protein>
    <submittedName>
        <fullName evidence="1">Uncharacterized protein</fullName>
    </submittedName>
</protein>
<organism evidence="1">
    <name type="scientific">uncultured Caudovirales phage</name>
    <dbReference type="NCBI Taxonomy" id="2100421"/>
    <lineage>
        <taxon>Viruses</taxon>
        <taxon>Duplodnaviria</taxon>
        <taxon>Heunggongvirae</taxon>
        <taxon>Uroviricota</taxon>
        <taxon>Caudoviricetes</taxon>
        <taxon>Peduoviridae</taxon>
        <taxon>Maltschvirus</taxon>
        <taxon>Maltschvirus maltsch</taxon>
    </lineage>
</organism>
<proteinExistence type="predicted"/>
<accession>A0A6J5KR37</accession>
<dbReference type="EMBL" id="LR796174">
    <property type="protein sequence ID" value="CAB4123732.1"/>
    <property type="molecule type" value="Genomic_DNA"/>
</dbReference>
<reference evidence="1" key="1">
    <citation type="submission" date="2020-04" db="EMBL/GenBank/DDBJ databases">
        <authorList>
            <person name="Chiriac C."/>
            <person name="Salcher M."/>
            <person name="Ghai R."/>
            <person name="Kavagutti S V."/>
        </authorList>
    </citation>
    <scope>NUCLEOTIDE SEQUENCE</scope>
</reference>
<gene>
    <name evidence="1" type="ORF">UFOVP46_83</name>
</gene>
<sequence>MIEIELTKQQVDLLFPALKQAESAYTQAGQWKACKELDKLYNELYKQIHTYGQIERDKE</sequence>
<name>A0A6J5KR37_9CAUD</name>
<evidence type="ECO:0000313" key="1">
    <source>
        <dbReference type="EMBL" id="CAB4123732.1"/>
    </source>
</evidence>